<keyword evidence="8" id="KW-0547">Nucleotide-binding</keyword>
<evidence type="ECO:0000256" key="3">
    <source>
        <dbReference type="ARBA" id="ARBA00012513"/>
    </source>
</evidence>
<dbReference type="GO" id="GO:0005634">
    <property type="term" value="C:nucleus"/>
    <property type="evidence" value="ECO:0007669"/>
    <property type="project" value="UniProtKB-SubCell"/>
</dbReference>
<reference evidence="21 22" key="1">
    <citation type="journal article" date="2023" name="BMC Biol.">
        <title>The compact genome of the sponge Oopsacas minuta (Hexactinellida) is lacking key metazoan core genes.</title>
        <authorList>
            <person name="Santini S."/>
            <person name="Schenkelaars Q."/>
            <person name="Jourda C."/>
            <person name="Duchesne M."/>
            <person name="Belahbib H."/>
            <person name="Rocher C."/>
            <person name="Selva M."/>
            <person name="Riesgo A."/>
            <person name="Vervoort M."/>
            <person name="Leys S.P."/>
            <person name="Kodjabachian L."/>
            <person name="Le Bivic A."/>
            <person name="Borchiellini C."/>
            <person name="Claverie J.M."/>
            <person name="Renard E."/>
        </authorList>
    </citation>
    <scope>NUCLEOTIDE SEQUENCE [LARGE SCALE GENOMIC DNA]</scope>
    <source>
        <strain evidence="21">SPO-2</strain>
    </source>
</reference>
<dbReference type="InterPro" id="IPR008266">
    <property type="entry name" value="Tyr_kinase_AS"/>
</dbReference>
<protein>
    <recommendedName>
        <fullName evidence="3">non-specific serine/threonine protein kinase</fullName>
        <ecNumber evidence="3">2.7.11.1</ecNumber>
    </recommendedName>
    <alternativeName>
        <fullName evidence="17">Nori-2</fullName>
    </alternativeName>
    <alternativeName>
        <fullName evidence="18">TP53-regulating kinase</fullName>
    </alternativeName>
    <alternativeName>
        <fullName evidence="19">p53-related protein kinase</fullName>
    </alternativeName>
</protein>
<dbReference type="PANTHER" id="PTHR12209">
    <property type="entry name" value="NON-SPECIFIC SERINE/THREONINE PROTEIN KINASE"/>
    <property type="match status" value="1"/>
</dbReference>
<dbReference type="GO" id="GO:0070525">
    <property type="term" value="P:tRNA threonylcarbamoyladenosine metabolic process"/>
    <property type="evidence" value="ECO:0007669"/>
    <property type="project" value="TreeGrafter"/>
</dbReference>
<comment type="similarity">
    <text evidence="2">Belongs to the protein kinase superfamily. BUD32 family.</text>
</comment>
<evidence type="ECO:0000256" key="18">
    <source>
        <dbReference type="ARBA" id="ARBA00080585"/>
    </source>
</evidence>
<name>A0AAV7KFY7_9METZ</name>
<evidence type="ECO:0000259" key="20">
    <source>
        <dbReference type="PROSITE" id="PS50011"/>
    </source>
</evidence>
<evidence type="ECO:0000256" key="15">
    <source>
        <dbReference type="ARBA" id="ARBA00056624"/>
    </source>
</evidence>
<evidence type="ECO:0000256" key="6">
    <source>
        <dbReference type="ARBA" id="ARBA00022679"/>
    </source>
</evidence>
<evidence type="ECO:0000256" key="13">
    <source>
        <dbReference type="ARBA" id="ARBA00047899"/>
    </source>
</evidence>
<evidence type="ECO:0000256" key="10">
    <source>
        <dbReference type="ARBA" id="ARBA00022801"/>
    </source>
</evidence>
<evidence type="ECO:0000256" key="17">
    <source>
        <dbReference type="ARBA" id="ARBA00079584"/>
    </source>
</evidence>
<organism evidence="21 22">
    <name type="scientific">Oopsacas minuta</name>
    <dbReference type="NCBI Taxonomy" id="111878"/>
    <lineage>
        <taxon>Eukaryota</taxon>
        <taxon>Metazoa</taxon>
        <taxon>Porifera</taxon>
        <taxon>Hexactinellida</taxon>
        <taxon>Hexasterophora</taxon>
        <taxon>Lyssacinosida</taxon>
        <taxon>Leucopsacidae</taxon>
        <taxon>Oopsacas</taxon>
    </lineage>
</organism>
<proteinExistence type="inferred from homology"/>
<evidence type="ECO:0000256" key="4">
    <source>
        <dbReference type="ARBA" id="ARBA00022527"/>
    </source>
</evidence>
<dbReference type="InterPro" id="IPR000719">
    <property type="entry name" value="Prot_kinase_dom"/>
</dbReference>
<evidence type="ECO:0000256" key="11">
    <source>
        <dbReference type="ARBA" id="ARBA00022840"/>
    </source>
</evidence>
<evidence type="ECO:0000256" key="5">
    <source>
        <dbReference type="ARBA" id="ARBA00022553"/>
    </source>
</evidence>
<accession>A0AAV7KFY7</accession>
<feature type="domain" description="Protein kinase" evidence="20">
    <location>
        <begin position="8"/>
        <end position="225"/>
    </location>
</feature>
<dbReference type="PANTHER" id="PTHR12209:SF0">
    <property type="entry name" value="EKC_KEOPS COMPLEX SUBUNIT TP53RK"/>
    <property type="match status" value="1"/>
</dbReference>
<dbReference type="AlphaFoldDB" id="A0AAV7KFY7"/>
<evidence type="ECO:0000256" key="19">
    <source>
        <dbReference type="ARBA" id="ARBA00081359"/>
    </source>
</evidence>
<dbReference type="PROSITE" id="PS50011">
    <property type="entry name" value="PROTEIN_KINASE_DOM"/>
    <property type="match status" value="1"/>
</dbReference>
<evidence type="ECO:0000256" key="16">
    <source>
        <dbReference type="ARBA" id="ARBA00062157"/>
    </source>
</evidence>
<evidence type="ECO:0000256" key="8">
    <source>
        <dbReference type="ARBA" id="ARBA00022741"/>
    </source>
</evidence>
<evidence type="ECO:0000256" key="7">
    <source>
        <dbReference type="ARBA" id="ARBA00022694"/>
    </source>
</evidence>
<dbReference type="FunFam" id="3.30.200.20:FF:000201">
    <property type="entry name" value="TP53-regulating kinase isoform X1"/>
    <property type="match status" value="1"/>
</dbReference>
<dbReference type="Gene3D" id="3.30.200.20">
    <property type="entry name" value="Phosphorylase Kinase, domain 1"/>
    <property type="match status" value="1"/>
</dbReference>
<evidence type="ECO:0000256" key="14">
    <source>
        <dbReference type="ARBA" id="ARBA00048679"/>
    </source>
</evidence>
<keyword evidence="9 21" id="KW-0418">Kinase</keyword>
<keyword evidence="10" id="KW-0378">Hydrolase</keyword>
<dbReference type="GO" id="GO:0004674">
    <property type="term" value="F:protein serine/threonine kinase activity"/>
    <property type="evidence" value="ECO:0007669"/>
    <property type="project" value="UniProtKB-KW"/>
</dbReference>
<keyword evidence="4" id="KW-0723">Serine/threonine-protein kinase</keyword>
<dbReference type="NCBIfam" id="TIGR03724">
    <property type="entry name" value="arch_bud32"/>
    <property type="match status" value="1"/>
</dbReference>
<dbReference type="GO" id="GO:0005524">
    <property type="term" value="F:ATP binding"/>
    <property type="evidence" value="ECO:0007669"/>
    <property type="project" value="UniProtKB-KW"/>
</dbReference>
<dbReference type="GO" id="GO:0008033">
    <property type="term" value="P:tRNA processing"/>
    <property type="evidence" value="ECO:0007669"/>
    <property type="project" value="UniProtKB-KW"/>
</dbReference>
<sequence>MISMECPSMNQELFKQGAEARIYKSSIFNKPCIVKERFLKCYRHPTLHKKLSDKRMIQEARSLVRCHTIGVRTPLVYHTDLDTHKLYLELLPHPLLNDLISSLEAREQQSADITDTIRDVGRQIALMHDNDVIHGDLTTLNILVDIKSGDSYFIDFGLSSVSSLSEDKAVDLYVLERAITSSHPKMSQLFTDILTSYAQYSSKTAKTLNKLKEVRQRGRKRIMIG</sequence>
<comment type="caution">
    <text evidence="21">The sequence shown here is derived from an EMBL/GenBank/DDBJ whole genome shotgun (WGS) entry which is preliminary data.</text>
</comment>
<keyword evidence="22" id="KW-1185">Reference proteome</keyword>
<dbReference type="Gene3D" id="1.10.510.10">
    <property type="entry name" value="Transferase(Phosphotransferase) domain 1"/>
    <property type="match status" value="1"/>
</dbReference>
<evidence type="ECO:0000313" key="21">
    <source>
        <dbReference type="EMBL" id="KAI6659986.1"/>
    </source>
</evidence>
<comment type="catalytic activity">
    <reaction evidence="14">
        <text>L-seryl-[protein] + ATP = O-phospho-L-seryl-[protein] + ADP + H(+)</text>
        <dbReference type="Rhea" id="RHEA:17989"/>
        <dbReference type="Rhea" id="RHEA-COMP:9863"/>
        <dbReference type="Rhea" id="RHEA-COMP:11604"/>
        <dbReference type="ChEBI" id="CHEBI:15378"/>
        <dbReference type="ChEBI" id="CHEBI:29999"/>
        <dbReference type="ChEBI" id="CHEBI:30616"/>
        <dbReference type="ChEBI" id="CHEBI:83421"/>
        <dbReference type="ChEBI" id="CHEBI:456216"/>
        <dbReference type="EC" id="2.7.11.1"/>
    </reaction>
</comment>
<dbReference type="Proteomes" id="UP001165289">
    <property type="component" value="Unassembled WGS sequence"/>
</dbReference>
<keyword evidence="5" id="KW-0597">Phosphoprotein</keyword>
<comment type="subunit">
    <text evidence="16">Component of the EKC/KEOPS complex composed of at least GON7, TP53RK, TPRKB, OSGEP and LAGE3; the whole complex dimerizes.</text>
</comment>
<evidence type="ECO:0000313" key="22">
    <source>
        <dbReference type="Proteomes" id="UP001165289"/>
    </source>
</evidence>
<keyword evidence="11" id="KW-0067">ATP-binding</keyword>
<dbReference type="Pfam" id="PF00069">
    <property type="entry name" value="Pkinase"/>
    <property type="match status" value="1"/>
</dbReference>
<dbReference type="PROSITE" id="PS00109">
    <property type="entry name" value="PROTEIN_KINASE_TYR"/>
    <property type="match status" value="1"/>
</dbReference>
<comment type="function">
    <text evidence="15">Component of the EKC/KEOPS complex that is required for the formation of a threonylcarbamoyl group on adenosine at position 37 (t(6)A37) in tRNAs that read codons beginning with adenine. The complex is probably involved in the transfer of the threonylcarbamoyl moiety of threonylcarbamoyl-AMP (TC-AMP) to the N6 group of A37. TP53RK has ATPase activity in the context of the EKC/KEOPS complex and likely plays a supporting role to the catalytic subunit OSGEP. Atypical protein kinase that phosphorylates 'Ser-15' of p53/TP53 protein and may therefore participate in its activation.</text>
</comment>
<dbReference type="FunFam" id="1.10.510.10:FF:000323">
    <property type="entry name" value="TP53-regulating kinase, putative"/>
    <property type="match status" value="1"/>
</dbReference>
<evidence type="ECO:0000256" key="9">
    <source>
        <dbReference type="ARBA" id="ARBA00022777"/>
    </source>
</evidence>
<comment type="subcellular location">
    <subcellularLocation>
        <location evidence="1">Nucleus</location>
    </subcellularLocation>
</comment>
<dbReference type="GO" id="GO:0000408">
    <property type="term" value="C:EKC/KEOPS complex"/>
    <property type="evidence" value="ECO:0007669"/>
    <property type="project" value="TreeGrafter"/>
</dbReference>
<evidence type="ECO:0000256" key="2">
    <source>
        <dbReference type="ARBA" id="ARBA00010630"/>
    </source>
</evidence>
<dbReference type="EC" id="2.7.11.1" evidence="3"/>
<evidence type="ECO:0000256" key="12">
    <source>
        <dbReference type="ARBA" id="ARBA00023242"/>
    </source>
</evidence>
<evidence type="ECO:0000256" key="1">
    <source>
        <dbReference type="ARBA" id="ARBA00004123"/>
    </source>
</evidence>
<keyword evidence="12" id="KW-0539">Nucleus</keyword>
<dbReference type="SUPFAM" id="SSF56112">
    <property type="entry name" value="Protein kinase-like (PK-like)"/>
    <property type="match status" value="1"/>
</dbReference>
<keyword evidence="7" id="KW-0819">tRNA processing</keyword>
<gene>
    <name evidence="21" type="ORF">LOD99_14327</name>
</gene>
<dbReference type="GO" id="GO:0005829">
    <property type="term" value="C:cytosol"/>
    <property type="evidence" value="ECO:0007669"/>
    <property type="project" value="TreeGrafter"/>
</dbReference>
<dbReference type="InterPro" id="IPR022495">
    <property type="entry name" value="Bud32"/>
</dbReference>
<dbReference type="GO" id="GO:0016787">
    <property type="term" value="F:hydrolase activity"/>
    <property type="evidence" value="ECO:0007669"/>
    <property type="project" value="UniProtKB-KW"/>
</dbReference>
<dbReference type="InterPro" id="IPR011009">
    <property type="entry name" value="Kinase-like_dom_sf"/>
</dbReference>
<dbReference type="EMBL" id="JAKMXF010000044">
    <property type="protein sequence ID" value="KAI6659986.1"/>
    <property type="molecule type" value="Genomic_DNA"/>
</dbReference>
<comment type="catalytic activity">
    <reaction evidence="13">
        <text>L-threonyl-[protein] + ATP = O-phospho-L-threonyl-[protein] + ADP + H(+)</text>
        <dbReference type="Rhea" id="RHEA:46608"/>
        <dbReference type="Rhea" id="RHEA-COMP:11060"/>
        <dbReference type="Rhea" id="RHEA-COMP:11605"/>
        <dbReference type="ChEBI" id="CHEBI:15378"/>
        <dbReference type="ChEBI" id="CHEBI:30013"/>
        <dbReference type="ChEBI" id="CHEBI:30616"/>
        <dbReference type="ChEBI" id="CHEBI:61977"/>
        <dbReference type="ChEBI" id="CHEBI:456216"/>
        <dbReference type="EC" id="2.7.11.1"/>
    </reaction>
</comment>
<keyword evidence="6" id="KW-0808">Transferase</keyword>